<keyword evidence="4" id="KW-0862">Zinc</keyword>
<name>R4KAW6_9FIRM</name>
<dbReference type="AlphaFoldDB" id="R4KAW6"/>
<evidence type="ECO:0000256" key="4">
    <source>
        <dbReference type="ARBA" id="ARBA00022833"/>
    </source>
</evidence>
<dbReference type="Proteomes" id="UP000013520">
    <property type="component" value="Chromosome"/>
</dbReference>
<evidence type="ECO:0000256" key="1">
    <source>
        <dbReference type="ARBA" id="ARBA00022490"/>
    </source>
</evidence>
<dbReference type="KEGG" id="dgi:Desgi_0094"/>
<feature type="coiled-coil region" evidence="6">
    <location>
        <begin position="9"/>
        <end position="43"/>
    </location>
</feature>
<dbReference type="Pfam" id="PF06156">
    <property type="entry name" value="YabA"/>
    <property type="match status" value="1"/>
</dbReference>
<evidence type="ECO:0008006" key="9">
    <source>
        <dbReference type="Google" id="ProtNLM"/>
    </source>
</evidence>
<evidence type="ECO:0000256" key="2">
    <source>
        <dbReference type="ARBA" id="ARBA00022705"/>
    </source>
</evidence>
<evidence type="ECO:0000313" key="7">
    <source>
        <dbReference type="EMBL" id="AGK99708.1"/>
    </source>
</evidence>
<dbReference type="GO" id="GO:0008156">
    <property type="term" value="P:negative regulation of DNA replication"/>
    <property type="evidence" value="ECO:0007669"/>
    <property type="project" value="UniProtKB-KW"/>
</dbReference>
<keyword evidence="2" id="KW-0235">DNA replication</keyword>
<dbReference type="PIRSF" id="PIRSF021439">
    <property type="entry name" value="DUF972"/>
    <property type="match status" value="1"/>
</dbReference>
<keyword evidence="8" id="KW-1185">Reference proteome</keyword>
<organism evidence="7 8">
    <name type="scientific">Desulfoscipio gibsoniae DSM 7213</name>
    <dbReference type="NCBI Taxonomy" id="767817"/>
    <lineage>
        <taxon>Bacteria</taxon>
        <taxon>Bacillati</taxon>
        <taxon>Bacillota</taxon>
        <taxon>Clostridia</taxon>
        <taxon>Eubacteriales</taxon>
        <taxon>Desulfallaceae</taxon>
        <taxon>Desulfoscipio</taxon>
    </lineage>
</organism>
<dbReference type="STRING" id="767817.Desgi_0094"/>
<dbReference type="GO" id="GO:0046872">
    <property type="term" value="F:metal ion binding"/>
    <property type="evidence" value="ECO:0007669"/>
    <property type="project" value="UniProtKB-KW"/>
</dbReference>
<evidence type="ECO:0000313" key="8">
    <source>
        <dbReference type="Proteomes" id="UP000013520"/>
    </source>
</evidence>
<sequence length="106" mass="12106">MVKPLTLKMKALEARAQDLLSEIKNLKNVVEVLEAENAKLRQQLIMMYDVQNNDGTGYIDTPNKVTGRQNLANLYNQGFHVCNIYFGQIRDSECLFCAAFLHREQG</sequence>
<evidence type="ECO:0000256" key="6">
    <source>
        <dbReference type="SAM" id="Coils"/>
    </source>
</evidence>
<keyword evidence="3" id="KW-0479">Metal-binding</keyword>
<dbReference type="EMBL" id="CP003273">
    <property type="protein sequence ID" value="AGK99708.1"/>
    <property type="molecule type" value="Genomic_DNA"/>
</dbReference>
<accession>R4KAW6</accession>
<evidence type="ECO:0000256" key="3">
    <source>
        <dbReference type="ARBA" id="ARBA00022723"/>
    </source>
</evidence>
<dbReference type="eggNOG" id="COG4467">
    <property type="taxonomic scope" value="Bacteria"/>
</dbReference>
<dbReference type="InterPro" id="IPR010377">
    <property type="entry name" value="YabA"/>
</dbReference>
<dbReference type="HOGENOM" id="CLU_157169_0_0_9"/>
<protein>
    <recommendedName>
        <fullName evidence="9">DNA replication initiation control protein YabA</fullName>
    </recommendedName>
</protein>
<reference evidence="7 8" key="1">
    <citation type="submission" date="2012-01" db="EMBL/GenBank/DDBJ databases">
        <title>Complete sequence of Desulfotomaculum gibsoniae DSM 7213.</title>
        <authorList>
            <consortium name="US DOE Joint Genome Institute"/>
            <person name="Lucas S."/>
            <person name="Han J."/>
            <person name="Lapidus A."/>
            <person name="Cheng J.-F."/>
            <person name="Goodwin L."/>
            <person name="Pitluck S."/>
            <person name="Peters L."/>
            <person name="Ovchinnikova G."/>
            <person name="Teshima H."/>
            <person name="Detter J.C."/>
            <person name="Han C."/>
            <person name="Tapia R."/>
            <person name="Land M."/>
            <person name="Hauser L."/>
            <person name="Kyrpides N."/>
            <person name="Ivanova N."/>
            <person name="Pagani I."/>
            <person name="Parshina S."/>
            <person name="Plugge C."/>
            <person name="Muyzer G."/>
            <person name="Kuever J."/>
            <person name="Ivanova A."/>
            <person name="Nazina T."/>
            <person name="Klenk H.-P."/>
            <person name="Brambilla E."/>
            <person name="Spring S."/>
            <person name="Stams A.F."/>
            <person name="Woyke T."/>
        </authorList>
    </citation>
    <scope>NUCLEOTIDE SEQUENCE [LARGE SCALE GENOMIC DNA]</scope>
    <source>
        <strain evidence="7 8">DSM 7213</strain>
    </source>
</reference>
<dbReference type="GO" id="GO:0006260">
    <property type="term" value="P:DNA replication"/>
    <property type="evidence" value="ECO:0007669"/>
    <property type="project" value="UniProtKB-KW"/>
</dbReference>
<keyword evidence="1" id="KW-0963">Cytoplasm</keyword>
<evidence type="ECO:0000256" key="5">
    <source>
        <dbReference type="ARBA" id="ARBA00022880"/>
    </source>
</evidence>
<keyword evidence="6" id="KW-0175">Coiled coil</keyword>
<keyword evidence="5" id="KW-0236">DNA replication inhibitor</keyword>
<gene>
    <name evidence="7" type="ORF">Desgi_0094</name>
</gene>
<proteinExistence type="predicted"/>